<keyword evidence="1" id="KW-1133">Transmembrane helix</keyword>
<reference evidence="3" key="1">
    <citation type="submission" date="2018-01" db="EMBL/GenBank/DDBJ databases">
        <title>Draft Genome Sequence of the Radioresistant Bacterium Deinococcus aerius TR0125, Isolated from the Higher Atmosphere above Japan.</title>
        <authorList>
            <person name="Satoh K."/>
            <person name="Arai H."/>
            <person name="Sanzen T."/>
            <person name="Kawaguchi Y."/>
            <person name="Hayashi H."/>
            <person name="Yokobori S."/>
            <person name="Yamagishi A."/>
            <person name="Oono Y."/>
            <person name="Narumi I."/>
        </authorList>
    </citation>
    <scope>NUCLEOTIDE SEQUENCE [LARGE SCALE GENOMIC DNA]</scope>
    <source>
        <strain evidence="3">TR0125</strain>
    </source>
</reference>
<accession>A0A2I9DVH3</accession>
<feature type="transmembrane region" description="Helical" evidence="1">
    <location>
        <begin position="80"/>
        <end position="99"/>
    </location>
</feature>
<keyword evidence="1" id="KW-0472">Membrane</keyword>
<dbReference type="EMBL" id="BFAG01000011">
    <property type="protein sequence ID" value="GBF06887.1"/>
    <property type="molecule type" value="Genomic_DNA"/>
</dbReference>
<gene>
    <name evidence="2" type="ORF">DAERI_110069</name>
</gene>
<keyword evidence="3" id="KW-1185">Reference proteome</keyword>
<comment type="caution">
    <text evidence="2">The sequence shown here is derived from an EMBL/GenBank/DDBJ whole genome shotgun (WGS) entry which is preliminary data.</text>
</comment>
<sequence>MSVHEPPALRLLHNPPVPSSLLQLLIALVLVGLTFLVAYPLNVGSGRSVDALDAFLLVFALVNLRLGWAAANGMNGGRAPAWFVVLGLLTAALITWAMIRALTPR</sequence>
<feature type="transmembrane region" description="Helical" evidence="1">
    <location>
        <begin position="20"/>
        <end position="39"/>
    </location>
</feature>
<name>A0A2I9DVH3_9DEIO</name>
<proteinExistence type="predicted"/>
<dbReference type="Proteomes" id="UP000236569">
    <property type="component" value="Unassembled WGS sequence"/>
</dbReference>
<evidence type="ECO:0000313" key="2">
    <source>
        <dbReference type="EMBL" id="GBF06887.1"/>
    </source>
</evidence>
<keyword evidence="1" id="KW-0812">Transmembrane</keyword>
<evidence type="ECO:0000256" key="1">
    <source>
        <dbReference type="SAM" id="Phobius"/>
    </source>
</evidence>
<evidence type="ECO:0000313" key="3">
    <source>
        <dbReference type="Proteomes" id="UP000236569"/>
    </source>
</evidence>
<dbReference type="AlphaFoldDB" id="A0A2I9DVH3"/>
<organism evidence="2 3">
    <name type="scientific">Deinococcus aerius</name>
    <dbReference type="NCBI Taxonomy" id="200253"/>
    <lineage>
        <taxon>Bacteria</taxon>
        <taxon>Thermotogati</taxon>
        <taxon>Deinococcota</taxon>
        <taxon>Deinococci</taxon>
        <taxon>Deinococcales</taxon>
        <taxon>Deinococcaceae</taxon>
        <taxon>Deinococcus</taxon>
    </lineage>
</organism>
<feature type="transmembrane region" description="Helical" evidence="1">
    <location>
        <begin position="51"/>
        <end position="68"/>
    </location>
</feature>
<protein>
    <submittedName>
        <fullName evidence="2">Uncharacterized protein</fullName>
    </submittedName>
</protein>